<evidence type="ECO:0000313" key="1">
    <source>
        <dbReference type="EMBL" id="KAH7928419.1"/>
    </source>
</evidence>
<name>A0ACB8BRW2_9AGAM</name>
<sequence length="150" mass="16474">MGAVVGVQCKSNYTWDGIRFGRTIPSNPSTASCKPNHYLHLFCLPFRSLSLICSDKNFIIMMTGPLTSRSGLSNHLLVCLGRTGLSNRSFALVSSSTSTTGCAFSWWSQPVQSPLRLDFSGMRHGCCVCSTSSSPCRPHLVERLERLIKL</sequence>
<protein>
    <submittedName>
        <fullName evidence="1">Uncharacterized protein</fullName>
    </submittedName>
</protein>
<comment type="caution">
    <text evidence="1">The sequence shown here is derived from an EMBL/GenBank/DDBJ whole genome shotgun (WGS) entry which is preliminary data.</text>
</comment>
<organism evidence="1 2">
    <name type="scientific">Leucogyrophana mollusca</name>
    <dbReference type="NCBI Taxonomy" id="85980"/>
    <lineage>
        <taxon>Eukaryota</taxon>
        <taxon>Fungi</taxon>
        <taxon>Dikarya</taxon>
        <taxon>Basidiomycota</taxon>
        <taxon>Agaricomycotina</taxon>
        <taxon>Agaricomycetes</taxon>
        <taxon>Agaricomycetidae</taxon>
        <taxon>Boletales</taxon>
        <taxon>Boletales incertae sedis</taxon>
        <taxon>Leucogyrophana</taxon>
    </lineage>
</organism>
<evidence type="ECO:0000313" key="2">
    <source>
        <dbReference type="Proteomes" id="UP000790709"/>
    </source>
</evidence>
<proteinExistence type="predicted"/>
<keyword evidence="2" id="KW-1185">Reference proteome</keyword>
<accession>A0ACB8BRW2</accession>
<dbReference type="Proteomes" id="UP000790709">
    <property type="component" value="Unassembled WGS sequence"/>
</dbReference>
<reference evidence="1" key="1">
    <citation type="journal article" date="2021" name="New Phytol.">
        <title>Evolutionary innovations through gain and loss of genes in the ectomycorrhizal Boletales.</title>
        <authorList>
            <person name="Wu G."/>
            <person name="Miyauchi S."/>
            <person name="Morin E."/>
            <person name="Kuo A."/>
            <person name="Drula E."/>
            <person name="Varga T."/>
            <person name="Kohler A."/>
            <person name="Feng B."/>
            <person name="Cao Y."/>
            <person name="Lipzen A."/>
            <person name="Daum C."/>
            <person name="Hundley H."/>
            <person name="Pangilinan J."/>
            <person name="Johnson J."/>
            <person name="Barry K."/>
            <person name="LaButti K."/>
            <person name="Ng V."/>
            <person name="Ahrendt S."/>
            <person name="Min B."/>
            <person name="Choi I.G."/>
            <person name="Park H."/>
            <person name="Plett J.M."/>
            <person name="Magnuson J."/>
            <person name="Spatafora J.W."/>
            <person name="Nagy L.G."/>
            <person name="Henrissat B."/>
            <person name="Grigoriev I.V."/>
            <person name="Yang Z.L."/>
            <person name="Xu J."/>
            <person name="Martin F.M."/>
        </authorList>
    </citation>
    <scope>NUCLEOTIDE SEQUENCE</scope>
    <source>
        <strain evidence="1">KUC20120723A-06</strain>
    </source>
</reference>
<dbReference type="EMBL" id="MU266353">
    <property type="protein sequence ID" value="KAH7928419.1"/>
    <property type="molecule type" value="Genomic_DNA"/>
</dbReference>
<gene>
    <name evidence="1" type="ORF">BV22DRAFT_206982</name>
</gene>